<feature type="domain" description="Copper amine oxidase-like N-terminal" evidence="2">
    <location>
        <begin position="59"/>
        <end position="150"/>
    </location>
</feature>
<evidence type="ECO:0000313" key="3">
    <source>
        <dbReference type="EMBL" id="KFM90498.1"/>
    </source>
</evidence>
<name>A0A090XVK6_PAEMA</name>
<dbReference type="InterPro" id="IPR036582">
    <property type="entry name" value="Mao_N_sf"/>
</dbReference>
<dbReference type="Pfam" id="PF07833">
    <property type="entry name" value="Cu_amine_oxidN1"/>
    <property type="match status" value="1"/>
</dbReference>
<protein>
    <submittedName>
        <fullName evidence="3">Beta-lactamase family protein</fullName>
    </submittedName>
    <submittedName>
        <fullName evidence="4">Serine hydrolase</fullName>
    </submittedName>
</protein>
<gene>
    <name evidence="3" type="ORF">DJ90_6371</name>
    <name evidence="4" type="ORF">GNQ08_15610</name>
</gene>
<keyword evidence="4" id="KW-0378">Hydrolase</keyword>
<dbReference type="OrthoDB" id="9803467at2"/>
<organism evidence="3 5">
    <name type="scientific">Paenibacillus macerans</name>
    <name type="common">Bacillus macerans</name>
    <dbReference type="NCBI Taxonomy" id="44252"/>
    <lineage>
        <taxon>Bacteria</taxon>
        <taxon>Bacillati</taxon>
        <taxon>Bacillota</taxon>
        <taxon>Bacilli</taxon>
        <taxon>Bacillales</taxon>
        <taxon>Paenibacillaceae</taxon>
        <taxon>Paenibacillus</taxon>
    </lineage>
</organism>
<dbReference type="Proteomes" id="UP000442469">
    <property type="component" value="Unassembled WGS sequence"/>
</dbReference>
<evidence type="ECO:0000259" key="1">
    <source>
        <dbReference type="Pfam" id="PF00144"/>
    </source>
</evidence>
<dbReference type="EMBL" id="WNZZ01000011">
    <property type="protein sequence ID" value="MUG23817.1"/>
    <property type="molecule type" value="Genomic_DNA"/>
</dbReference>
<dbReference type="PANTHER" id="PTHR46825:SF9">
    <property type="entry name" value="BETA-LACTAMASE-RELATED DOMAIN-CONTAINING PROTEIN"/>
    <property type="match status" value="1"/>
</dbReference>
<evidence type="ECO:0000259" key="2">
    <source>
        <dbReference type="Pfam" id="PF07833"/>
    </source>
</evidence>
<dbReference type="AlphaFoldDB" id="A0A090XVK6"/>
<proteinExistence type="predicted"/>
<reference evidence="3 5" key="1">
    <citation type="submission" date="2014-04" db="EMBL/GenBank/DDBJ databases">
        <authorList>
            <person name="Bishop-Lilly K.A."/>
            <person name="Broomall S.M."/>
            <person name="Chain P.S."/>
            <person name="Chertkov O."/>
            <person name="Coyne S.R."/>
            <person name="Daligault H.E."/>
            <person name="Davenport K.W."/>
            <person name="Erkkila T."/>
            <person name="Frey K.G."/>
            <person name="Gibbons H.S."/>
            <person name="Gu W."/>
            <person name="Jaissle J."/>
            <person name="Johnson S.L."/>
            <person name="Koroleva G.I."/>
            <person name="Ladner J.T."/>
            <person name="Lo C.-C."/>
            <person name="Minogue T.D."/>
            <person name="Munk C."/>
            <person name="Palacios G.F."/>
            <person name="Redden C.L."/>
            <person name="Rosenzweig C.N."/>
            <person name="Scholz M.B."/>
            <person name="Teshima H."/>
            <person name="Xu Y."/>
        </authorList>
    </citation>
    <scope>NUCLEOTIDE SEQUENCE [LARGE SCALE GENOMIC DNA]</scope>
    <source>
        <strain evidence="3 5">8244</strain>
    </source>
</reference>
<dbReference type="EMBL" id="JMQA01000058">
    <property type="protein sequence ID" value="KFM90498.1"/>
    <property type="molecule type" value="Genomic_DNA"/>
</dbReference>
<feature type="domain" description="Beta-lactamase-related" evidence="1">
    <location>
        <begin position="179"/>
        <end position="462"/>
    </location>
</feature>
<keyword evidence="5" id="KW-1185">Reference proteome</keyword>
<comment type="caution">
    <text evidence="3">The sequence shown here is derived from an EMBL/GenBank/DDBJ whole genome shotgun (WGS) entry which is preliminary data.</text>
</comment>
<dbReference type="Gene3D" id="3.30.457.10">
    <property type="entry name" value="Copper amine oxidase-like, N-terminal domain"/>
    <property type="match status" value="1"/>
</dbReference>
<sequence length="478" mass="51880">MMRHYMQSIRNYSKNQSRAGRTAAILSLAVTITFSAGAVLYPAATANAAAVSQIAFEGQAATSVEPLMYKGTTFVSLRETAEQLGATVRWNPAERVTELKLNGDTIQHRPGTAVFQVNSYSVQAALPSFQKNGKTMVPLRTLAEVLKADLSTLSLSGGTSVNLTRDTATLVSGKTKQADQYLIDQQYSGIALIAKNGQILLRKGYGYSDENRLVHADQKSRIASLTKSFTAAAVMKLAEKGKLKLDDTLESYIPGFPSGDRITIHMLLSHTSGITSNIPREQGMSLQQTVDAIKSKPLLAEPGAEFKYSNGGYVLLASIIEQVSGMKYGDYLNQQFFQPLNMDDTGEADSSTQVIKGYIRQGKDWTLAGDYISPSGTGSLYSTVDDLLKWDLALNTNKVLQKASLEKMFTPYSEKNYGYGWMIKQQGDRTIVFHNGSGTGYATGLSREAGGGVTIILLGNHAGIDMLELMDNLRGLVK</sequence>
<dbReference type="SUPFAM" id="SSF55383">
    <property type="entry name" value="Copper amine oxidase, domain N"/>
    <property type="match status" value="1"/>
</dbReference>
<dbReference type="InterPro" id="IPR001466">
    <property type="entry name" value="Beta-lactam-related"/>
</dbReference>
<dbReference type="InterPro" id="IPR050491">
    <property type="entry name" value="AmpC-like"/>
</dbReference>
<dbReference type="STRING" id="44252.DJ90_6371"/>
<dbReference type="Pfam" id="PF00144">
    <property type="entry name" value="Beta-lactamase"/>
    <property type="match status" value="1"/>
</dbReference>
<evidence type="ECO:0000313" key="5">
    <source>
        <dbReference type="Proteomes" id="UP000029278"/>
    </source>
</evidence>
<dbReference type="RefSeq" id="WP_082207744.1">
    <property type="nucleotide sequence ID" value="NZ_JAQCVN010000046.1"/>
</dbReference>
<evidence type="ECO:0000313" key="6">
    <source>
        <dbReference type="Proteomes" id="UP000442469"/>
    </source>
</evidence>
<dbReference type="Proteomes" id="UP000029278">
    <property type="component" value="Unassembled WGS sequence"/>
</dbReference>
<evidence type="ECO:0000313" key="4">
    <source>
        <dbReference type="EMBL" id="MUG23817.1"/>
    </source>
</evidence>
<dbReference type="PANTHER" id="PTHR46825">
    <property type="entry name" value="D-ALANYL-D-ALANINE-CARBOXYPEPTIDASE/ENDOPEPTIDASE AMPH"/>
    <property type="match status" value="1"/>
</dbReference>
<dbReference type="Gene3D" id="3.40.710.10">
    <property type="entry name" value="DD-peptidase/beta-lactamase superfamily"/>
    <property type="match status" value="1"/>
</dbReference>
<accession>A0A090XVK6</accession>
<dbReference type="SUPFAM" id="SSF56601">
    <property type="entry name" value="beta-lactamase/transpeptidase-like"/>
    <property type="match status" value="1"/>
</dbReference>
<reference evidence="4 6" key="2">
    <citation type="submission" date="2019-11" db="EMBL/GenBank/DDBJ databases">
        <title>Draft genome sequences of five Paenibacillus species of dairy origin.</title>
        <authorList>
            <person name="Olajide A.M."/>
            <person name="Chen S."/>
            <person name="Lapointe G."/>
        </authorList>
    </citation>
    <scope>NUCLEOTIDE SEQUENCE [LARGE SCALE GENOMIC DNA]</scope>
    <source>
        <strain evidence="4 6">3CT49</strain>
    </source>
</reference>
<dbReference type="InterPro" id="IPR012338">
    <property type="entry name" value="Beta-lactam/transpept-like"/>
</dbReference>
<dbReference type="HOGENOM" id="CLU_020027_0_4_9"/>
<dbReference type="GO" id="GO:0016787">
    <property type="term" value="F:hydrolase activity"/>
    <property type="evidence" value="ECO:0007669"/>
    <property type="project" value="UniProtKB-KW"/>
</dbReference>
<dbReference type="PATRIC" id="fig|44252.3.peg.6366"/>
<dbReference type="InterPro" id="IPR012854">
    <property type="entry name" value="Cu_amine_oxidase-like_N"/>
</dbReference>